<protein>
    <submittedName>
        <fullName evidence="2">D-alanyl-D-alanine carboxypeptidase</fullName>
        <ecNumber evidence="2">3.4.16.4</ecNumber>
    </submittedName>
</protein>
<feature type="transmembrane region" description="Helical" evidence="1">
    <location>
        <begin position="223"/>
        <end position="243"/>
    </location>
</feature>
<dbReference type="EMBL" id="CP006939">
    <property type="protein sequence ID" value="AHC14176.1"/>
    <property type="molecule type" value="Genomic_DNA"/>
</dbReference>
<name>V5WG84_9SPIO</name>
<keyword evidence="2" id="KW-0121">Carboxypeptidase</keyword>
<dbReference type="eggNOG" id="ENOG50303AS">
    <property type="taxonomic scope" value="Bacteria"/>
</dbReference>
<dbReference type="EC" id="3.4.16.4" evidence="2"/>
<accession>V5WG84</accession>
<dbReference type="AlphaFoldDB" id="V5WG84"/>
<sequence>MMQRKLNFVTASLNRDLKMMMRDGFLILIIIVPLLAGTALGILYRFLIPFLDRSLGLSLSDLLAREYLPLLHLFLILLPSIMTGMAGGFILLEEHEQGLNPFWGLSFRGPLRIFILRLPPLMSIYLISCWGSRVLFSLSAGLPFVFQPLLLIMGILEVPVFALFLAGNAANRVQGLALGKLISFFEMAPLAAYFLDGRIRYLFSVLPPFWMAEYLRAGRNEPLLLVLSLSVHLLWIFLCFTGYRKKLF</sequence>
<reference evidence="2 3" key="1">
    <citation type="journal article" date="2015" name="Stand. Genomic Sci.">
        <title>Complete genome sequence and description of Salinispira pacifica gen. nov., sp. nov., a novel spirochaete isolated form a hypersaline microbial mat.</title>
        <authorList>
            <person name="Ben Hania W."/>
            <person name="Joseph M."/>
            <person name="Schumann P."/>
            <person name="Bunk B."/>
            <person name="Fiebig A."/>
            <person name="Sproer C."/>
            <person name="Klenk H.P."/>
            <person name="Fardeau M.L."/>
            <person name="Spring S."/>
        </authorList>
    </citation>
    <scope>NUCLEOTIDE SEQUENCE [LARGE SCALE GENOMIC DNA]</scope>
    <source>
        <strain evidence="2 3">L21-RPul-D2</strain>
    </source>
</reference>
<keyword evidence="2" id="KW-0378">Hydrolase</keyword>
<evidence type="ECO:0000313" key="3">
    <source>
        <dbReference type="Proteomes" id="UP000018680"/>
    </source>
</evidence>
<dbReference type="KEGG" id="slr:L21SP2_0751"/>
<dbReference type="Proteomes" id="UP000018680">
    <property type="component" value="Chromosome"/>
</dbReference>
<dbReference type="GO" id="GO:0009002">
    <property type="term" value="F:serine-type D-Ala-D-Ala carboxypeptidase activity"/>
    <property type="evidence" value="ECO:0007669"/>
    <property type="project" value="UniProtKB-EC"/>
</dbReference>
<keyword evidence="3" id="KW-1185">Reference proteome</keyword>
<gene>
    <name evidence="2" type="ORF">L21SP2_0751</name>
</gene>
<dbReference type="OrthoDB" id="1551065at2"/>
<feature type="transmembrane region" description="Helical" evidence="1">
    <location>
        <begin position="181"/>
        <end position="203"/>
    </location>
</feature>
<keyword evidence="1" id="KW-0812">Transmembrane</keyword>
<dbReference type="HOGENOM" id="CLU_098655_1_0_12"/>
<dbReference type="STRING" id="1307761.L21SP2_0751"/>
<feature type="transmembrane region" description="Helical" evidence="1">
    <location>
        <begin position="67"/>
        <end position="92"/>
    </location>
</feature>
<feature type="transmembrane region" description="Helical" evidence="1">
    <location>
        <begin position="148"/>
        <end position="169"/>
    </location>
</feature>
<keyword evidence="2" id="KW-0645">Protease</keyword>
<evidence type="ECO:0000313" key="2">
    <source>
        <dbReference type="EMBL" id="AHC14176.1"/>
    </source>
</evidence>
<keyword evidence="1" id="KW-1133">Transmembrane helix</keyword>
<dbReference type="PATRIC" id="fig|1307761.3.peg.751"/>
<evidence type="ECO:0000256" key="1">
    <source>
        <dbReference type="SAM" id="Phobius"/>
    </source>
</evidence>
<keyword evidence="1" id="KW-0472">Membrane</keyword>
<feature type="transmembrane region" description="Helical" evidence="1">
    <location>
        <begin position="113"/>
        <end position="136"/>
    </location>
</feature>
<organism evidence="2 3">
    <name type="scientific">Salinispira pacifica</name>
    <dbReference type="NCBI Taxonomy" id="1307761"/>
    <lineage>
        <taxon>Bacteria</taxon>
        <taxon>Pseudomonadati</taxon>
        <taxon>Spirochaetota</taxon>
        <taxon>Spirochaetia</taxon>
        <taxon>Spirochaetales</taxon>
        <taxon>Spirochaetaceae</taxon>
        <taxon>Salinispira</taxon>
    </lineage>
</organism>
<proteinExistence type="predicted"/>
<feature type="transmembrane region" description="Helical" evidence="1">
    <location>
        <begin position="25"/>
        <end position="47"/>
    </location>
</feature>
<dbReference type="RefSeq" id="WP_024267107.1">
    <property type="nucleotide sequence ID" value="NC_023035.1"/>
</dbReference>